<dbReference type="Gene3D" id="3.40.50.300">
    <property type="entry name" value="P-loop containing nucleotide triphosphate hydrolases"/>
    <property type="match status" value="1"/>
</dbReference>
<comment type="caution">
    <text evidence="1">The sequence shown here is derived from an EMBL/GenBank/DDBJ whole genome shotgun (WGS) entry which is preliminary data.</text>
</comment>
<dbReference type="AlphaFoldDB" id="A0A662D4P4"/>
<proteinExistence type="predicted"/>
<reference evidence="1 2" key="1">
    <citation type="submission" date="2018-06" db="EMBL/GenBank/DDBJ databases">
        <title>Extensive metabolic versatility and redundancy in microbially diverse, dynamic hydrothermal sediments.</title>
        <authorList>
            <person name="Dombrowski N."/>
            <person name="Teske A."/>
            <person name="Baker B.J."/>
        </authorList>
    </citation>
    <scope>NUCLEOTIDE SEQUENCE [LARGE SCALE GENOMIC DNA]</scope>
    <source>
        <strain evidence="1">B7_G13</strain>
    </source>
</reference>
<dbReference type="SUPFAM" id="SSF52540">
    <property type="entry name" value="P-loop containing nucleoside triphosphate hydrolases"/>
    <property type="match status" value="1"/>
</dbReference>
<name>A0A662D4P4_UNCAE</name>
<organism evidence="1 2">
    <name type="scientific">Aerophobetes bacterium</name>
    <dbReference type="NCBI Taxonomy" id="2030807"/>
    <lineage>
        <taxon>Bacteria</taxon>
        <taxon>Candidatus Aerophobota</taxon>
    </lineage>
</organism>
<evidence type="ECO:0008006" key="3">
    <source>
        <dbReference type="Google" id="ProtNLM"/>
    </source>
</evidence>
<dbReference type="Proteomes" id="UP000277457">
    <property type="component" value="Unassembled WGS sequence"/>
</dbReference>
<evidence type="ECO:0000313" key="2">
    <source>
        <dbReference type="Proteomes" id="UP000277457"/>
    </source>
</evidence>
<evidence type="ECO:0000313" key="1">
    <source>
        <dbReference type="EMBL" id="RLE07971.1"/>
    </source>
</evidence>
<sequence>HAVKRVLEDLSEFGLPSIFINCWVHSESSAIIESIAKQLGIIAEPSIERIKNRLGGSAIVFAFDEIDQAKGLNFLYAILEEINMAGIILISNKPEFIATLDERIRSRLQPQIIEFRNYKPEEIKGILKERRKYAFYEETLALVGVTKPYA</sequence>
<dbReference type="Gene3D" id="1.10.8.60">
    <property type="match status" value="1"/>
</dbReference>
<accession>A0A662D4P4</accession>
<protein>
    <recommendedName>
        <fullName evidence="3">AAA family ATPase</fullName>
    </recommendedName>
</protein>
<dbReference type="InterPro" id="IPR027417">
    <property type="entry name" value="P-loop_NTPase"/>
</dbReference>
<dbReference type="PANTHER" id="PTHR10763:SF26">
    <property type="entry name" value="CELL DIVISION CONTROL PROTEIN 6 HOMOLOG"/>
    <property type="match status" value="1"/>
</dbReference>
<dbReference type="InterPro" id="IPR050311">
    <property type="entry name" value="ORC1/CDC6"/>
</dbReference>
<feature type="non-terminal residue" evidence="1">
    <location>
        <position position="1"/>
    </location>
</feature>
<dbReference type="EMBL" id="QMPY01000054">
    <property type="protein sequence ID" value="RLE07971.1"/>
    <property type="molecule type" value="Genomic_DNA"/>
</dbReference>
<gene>
    <name evidence="1" type="ORF">DRZ78_01995</name>
</gene>
<dbReference type="PANTHER" id="PTHR10763">
    <property type="entry name" value="CELL DIVISION CONTROL PROTEIN 6-RELATED"/>
    <property type="match status" value="1"/>
</dbReference>